<sequence length="317" mass="35491">MMLTHFQSGPLPHLVAPTTPTTASTMEMPGYGYSMMNQHQQQQQQQQLNYHNNDNNNNNNNISSNQFIRQQYVAPQPAPCARKRKADSQPEHERLSKRMSLLNLEHGGHRLYVSVGNPQAQNSFSSSFPSTTTPPTTLPSSSLSSQTNQYPTAAAVGQDDTEFMQVDNTKHKVYIYNIEDELSSESEAEQDGSKLVFLPDIESHLRQNRIPAQVLNAQPLSVESDILNKQLVLYSVPASLTVPEEQDSVRKAILEARARIREKHLMESQQLQQQQRQQQVNNTLTDTVQIIHPGSLPQFDTGAAAGDEVDDDAMELD</sequence>
<evidence type="ECO:0000313" key="3">
    <source>
        <dbReference type="Proteomes" id="UP000001805"/>
    </source>
</evidence>
<dbReference type="KEGG" id="ncr:NCU02567"/>
<proteinExistence type="predicted"/>
<evidence type="ECO:0000313" key="2">
    <source>
        <dbReference type="EMBL" id="EAA36462.2"/>
    </source>
</evidence>
<dbReference type="STRING" id="367110.Q7SHP8"/>
<feature type="region of interest" description="Disordered" evidence="1">
    <location>
        <begin position="122"/>
        <end position="147"/>
    </location>
</feature>
<keyword evidence="3" id="KW-1185">Reference proteome</keyword>
<dbReference type="EMBL" id="CM002236">
    <property type="protein sequence ID" value="EAA36462.2"/>
    <property type="molecule type" value="Genomic_DNA"/>
</dbReference>
<name>Q7SHP8_NEUCR</name>
<accession>Q7SHP8</accession>
<gene>
    <name evidence="2" type="ORF">NCU02567</name>
</gene>
<dbReference type="VEuPathDB" id="FungiDB:NCU02567"/>
<organism evidence="2 3">
    <name type="scientific">Neurospora crassa (strain ATCC 24698 / 74-OR23-1A / CBS 708.71 / DSM 1257 / FGSC 987)</name>
    <dbReference type="NCBI Taxonomy" id="367110"/>
    <lineage>
        <taxon>Eukaryota</taxon>
        <taxon>Fungi</taxon>
        <taxon>Dikarya</taxon>
        <taxon>Ascomycota</taxon>
        <taxon>Pezizomycotina</taxon>
        <taxon>Sordariomycetes</taxon>
        <taxon>Sordariomycetidae</taxon>
        <taxon>Sordariales</taxon>
        <taxon>Sordariaceae</taxon>
        <taxon>Neurospora</taxon>
    </lineage>
</organism>
<feature type="region of interest" description="Disordered" evidence="1">
    <location>
        <begin position="293"/>
        <end position="317"/>
    </location>
</feature>
<dbReference type="AlphaFoldDB" id="Q7SHP8"/>
<feature type="region of interest" description="Disordered" evidence="1">
    <location>
        <begin position="37"/>
        <end position="63"/>
    </location>
</feature>
<dbReference type="HOGENOM" id="CLU_059580_2_0_1"/>
<protein>
    <submittedName>
        <fullName evidence="2">Uncharacterized protein</fullName>
    </submittedName>
</protein>
<dbReference type="Proteomes" id="UP000001805">
    <property type="component" value="Chromosome 1, Linkage Group I"/>
</dbReference>
<dbReference type="InterPro" id="IPR046591">
    <property type="entry name" value="DUF6649"/>
</dbReference>
<dbReference type="SMR" id="Q7SHP8"/>
<feature type="compositionally biased region" description="Low complexity" evidence="1">
    <location>
        <begin position="123"/>
        <end position="145"/>
    </location>
</feature>
<dbReference type="Pfam" id="PF20354">
    <property type="entry name" value="DUF6649"/>
    <property type="match status" value="1"/>
</dbReference>
<feature type="compositionally biased region" description="Acidic residues" evidence="1">
    <location>
        <begin position="307"/>
        <end position="317"/>
    </location>
</feature>
<dbReference type="PaxDb" id="5141-EFNCRP00000002237"/>
<dbReference type="OrthoDB" id="5345504at2759"/>
<dbReference type="GeneID" id="3881816"/>
<reference evidence="2 3" key="1">
    <citation type="journal article" date="2003" name="Nature">
        <title>The genome sequence of the filamentous fungus Neurospora crassa.</title>
        <authorList>
            <person name="Galagan J.E."/>
            <person name="Calvo S.E."/>
            <person name="Borkovich K.A."/>
            <person name="Selker E.U."/>
            <person name="Read N.D."/>
            <person name="Jaffe D."/>
            <person name="FitzHugh W."/>
            <person name="Ma L.J."/>
            <person name="Smirnov S."/>
            <person name="Purcell S."/>
            <person name="Rehman B."/>
            <person name="Elkins T."/>
            <person name="Engels R."/>
            <person name="Wang S."/>
            <person name="Nielsen C.B."/>
            <person name="Butler J."/>
            <person name="Endrizzi M."/>
            <person name="Qui D."/>
            <person name="Ianakiev P."/>
            <person name="Bell-Pedersen D."/>
            <person name="Nelson M.A."/>
            <person name="Werner-Washburne M."/>
            <person name="Selitrennikoff C.P."/>
            <person name="Kinsey J.A."/>
            <person name="Braun E.L."/>
            <person name="Zelter A."/>
            <person name="Schulte U."/>
            <person name="Kothe G.O."/>
            <person name="Jedd G."/>
            <person name="Mewes W."/>
            <person name="Staben C."/>
            <person name="Marcotte E."/>
            <person name="Greenberg D."/>
            <person name="Roy A."/>
            <person name="Foley K."/>
            <person name="Naylor J."/>
            <person name="Stange-Thomann N."/>
            <person name="Barrett R."/>
            <person name="Gnerre S."/>
            <person name="Kamal M."/>
            <person name="Kamvysselis M."/>
            <person name="Mauceli E."/>
            <person name="Bielke C."/>
            <person name="Rudd S."/>
            <person name="Frishman D."/>
            <person name="Krystofova S."/>
            <person name="Rasmussen C."/>
            <person name="Metzenberg R.L."/>
            <person name="Perkins D.D."/>
            <person name="Kroken S."/>
            <person name="Cogoni C."/>
            <person name="Macino G."/>
            <person name="Catcheside D."/>
            <person name="Li W."/>
            <person name="Pratt R.J."/>
            <person name="Osmani S.A."/>
            <person name="DeSouza C.P."/>
            <person name="Glass L."/>
            <person name="Orbach M.J."/>
            <person name="Berglund J.A."/>
            <person name="Voelker R."/>
            <person name="Yarden O."/>
            <person name="Plamann M."/>
            <person name="Seiler S."/>
            <person name="Dunlap J."/>
            <person name="Radford A."/>
            <person name="Aramayo R."/>
            <person name="Natvig D.O."/>
            <person name="Alex L.A."/>
            <person name="Mannhaupt G."/>
            <person name="Ebbole D.J."/>
            <person name="Freitag M."/>
            <person name="Paulsen I."/>
            <person name="Sachs M.S."/>
            <person name="Lander E.S."/>
            <person name="Nusbaum C."/>
            <person name="Birren B."/>
        </authorList>
    </citation>
    <scope>NUCLEOTIDE SEQUENCE [LARGE SCALE GENOMIC DNA]</scope>
    <source>
        <strain evidence="3">ATCC 24698 / 74-OR23-1A / CBS 708.71 / DSM 1257 / FGSC 987</strain>
    </source>
</reference>
<dbReference type="RefSeq" id="XP_965698.2">
    <property type="nucleotide sequence ID" value="XM_960605.3"/>
</dbReference>
<evidence type="ECO:0000256" key="1">
    <source>
        <dbReference type="SAM" id="MobiDB-lite"/>
    </source>
</evidence>
<dbReference type="InParanoid" id="Q7SHP8"/>